<dbReference type="AlphaFoldDB" id="A0A5C5XVW4"/>
<dbReference type="Proteomes" id="UP000318053">
    <property type="component" value="Unassembled WGS sequence"/>
</dbReference>
<feature type="compositionally biased region" description="Basic and acidic residues" evidence="1">
    <location>
        <begin position="392"/>
        <end position="402"/>
    </location>
</feature>
<protein>
    <recommendedName>
        <fullName evidence="3">Protein-glutamine gamma-glutamyltransferase-like C-terminal domain-containing protein</fullName>
    </recommendedName>
</protein>
<keyword evidence="2" id="KW-0472">Membrane</keyword>
<feature type="transmembrane region" description="Helical" evidence="2">
    <location>
        <begin position="248"/>
        <end position="272"/>
    </location>
</feature>
<dbReference type="EMBL" id="SJPK01000004">
    <property type="protein sequence ID" value="TWT67476.1"/>
    <property type="molecule type" value="Genomic_DNA"/>
</dbReference>
<feature type="transmembrane region" description="Helical" evidence="2">
    <location>
        <begin position="215"/>
        <end position="236"/>
    </location>
</feature>
<feature type="transmembrane region" description="Helical" evidence="2">
    <location>
        <begin position="151"/>
        <end position="168"/>
    </location>
</feature>
<keyword evidence="5" id="KW-1185">Reference proteome</keyword>
<keyword evidence="2" id="KW-0812">Transmembrane</keyword>
<organism evidence="4 5">
    <name type="scientific">Allorhodopirellula solitaria</name>
    <dbReference type="NCBI Taxonomy" id="2527987"/>
    <lineage>
        <taxon>Bacteria</taxon>
        <taxon>Pseudomonadati</taxon>
        <taxon>Planctomycetota</taxon>
        <taxon>Planctomycetia</taxon>
        <taxon>Pirellulales</taxon>
        <taxon>Pirellulaceae</taxon>
        <taxon>Allorhodopirellula</taxon>
    </lineage>
</organism>
<name>A0A5C5XVW4_9BACT</name>
<comment type="caution">
    <text evidence="4">The sequence shown here is derived from an EMBL/GenBank/DDBJ whole genome shotgun (WGS) entry which is preliminary data.</text>
</comment>
<proteinExistence type="predicted"/>
<evidence type="ECO:0000313" key="5">
    <source>
        <dbReference type="Proteomes" id="UP000318053"/>
    </source>
</evidence>
<dbReference type="InterPro" id="IPR025403">
    <property type="entry name" value="TgpA-like_C"/>
</dbReference>
<keyword evidence="2" id="KW-1133">Transmembrane helix</keyword>
<dbReference type="RefSeq" id="WP_146391341.1">
    <property type="nucleotide sequence ID" value="NZ_SJPK01000004.1"/>
</dbReference>
<reference evidence="4 5" key="1">
    <citation type="submission" date="2019-02" db="EMBL/GenBank/DDBJ databases">
        <title>Deep-cultivation of Planctomycetes and their phenomic and genomic characterization uncovers novel biology.</title>
        <authorList>
            <person name="Wiegand S."/>
            <person name="Jogler M."/>
            <person name="Boedeker C."/>
            <person name="Pinto D."/>
            <person name="Vollmers J."/>
            <person name="Rivas-Marin E."/>
            <person name="Kohn T."/>
            <person name="Peeters S.H."/>
            <person name="Heuer A."/>
            <person name="Rast P."/>
            <person name="Oberbeckmann S."/>
            <person name="Bunk B."/>
            <person name="Jeske O."/>
            <person name="Meyerdierks A."/>
            <person name="Storesund J.E."/>
            <person name="Kallscheuer N."/>
            <person name="Luecker S."/>
            <person name="Lage O.M."/>
            <person name="Pohl T."/>
            <person name="Merkel B.J."/>
            <person name="Hornburger P."/>
            <person name="Mueller R.-W."/>
            <person name="Bruemmer F."/>
            <person name="Labrenz M."/>
            <person name="Spormann A.M."/>
            <person name="Op Den Camp H."/>
            <person name="Overmann J."/>
            <person name="Amann R."/>
            <person name="Jetten M.S.M."/>
            <person name="Mascher T."/>
            <person name="Medema M.H."/>
            <person name="Devos D.P."/>
            <person name="Kaster A.-K."/>
            <person name="Ovreas L."/>
            <person name="Rohde M."/>
            <person name="Galperin M.Y."/>
            <person name="Jogler C."/>
        </authorList>
    </citation>
    <scope>NUCLEOTIDE SEQUENCE [LARGE SCALE GENOMIC DNA]</scope>
    <source>
        <strain evidence="4 5">CA85</strain>
    </source>
</reference>
<feature type="transmembrane region" description="Helical" evidence="2">
    <location>
        <begin position="77"/>
        <end position="99"/>
    </location>
</feature>
<sequence>MQLDRTHVAIRVRTLSEIGDLSLVMIRRYPRAFFSAFFAGAAFWIVADLLLLGWLPWRATEEAFREGDASAERFRYLFWMMTLVFLQTPLAGAVSTYLLGQSIFEQQISVSRAIREIRPVFWQLIWVLGIRRMAIPAMVVVAMRWHAESNAFYDVFLPATFVMVVALVRSSRPFVAEMILLERCPLRSKNPGDITLGRRSKALHSPMASELGGRFLTVTTTIAVLLACIFFALLWSRGIALGNWSVDSFAMLVFFPLALWLVASLSVIVKLLGYLDARIRLEGWEVELAIRAEAIRQFGEDSMSTFPSQPTAIRETSVSSTGADARSKTLSLLIAGLVATVSSIGPLQAESQVAMVSVSAAAAETASAPVVADSAWFDSNQGELRSIELRDERVDTENRESRWQATPATAKPKQPKAASSSTSTATMGLNEIVGWTLLIVLVCALAALLLYVFQNSTFDFGNELPSDAVAKGSVLDEQTKQRISELPSELRTTDVSPRAELERLMELGDFDQAIIYLYGHQLLMLDRIGWIRLSRWKTNRQYLREAQQSSESASTPLRHTVAAFEQSYFGKHRLSGEQFQRLWDENLAMESFLAASGGAK</sequence>
<evidence type="ECO:0000259" key="3">
    <source>
        <dbReference type="Pfam" id="PF13559"/>
    </source>
</evidence>
<feature type="domain" description="Protein-glutamine gamma-glutamyltransferase-like C-terminal" evidence="3">
    <location>
        <begin position="518"/>
        <end position="584"/>
    </location>
</feature>
<feature type="transmembrane region" description="Helical" evidence="2">
    <location>
        <begin position="32"/>
        <end position="57"/>
    </location>
</feature>
<feature type="region of interest" description="Disordered" evidence="1">
    <location>
        <begin position="392"/>
        <end position="422"/>
    </location>
</feature>
<evidence type="ECO:0000313" key="4">
    <source>
        <dbReference type="EMBL" id="TWT67476.1"/>
    </source>
</evidence>
<gene>
    <name evidence="4" type="ORF">CA85_23270</name>
</gene>
<feature type="transmembrane region" description="Helical" evidence="2">
    <location>
        <begin position="432"/>
        <end position="453"/>
    </location>
</feature>
<feature type="compositionally biased region" description="Low complexity" evidence="1">
    <location>
        <begin position="404"/>
        <end position="422"/>
    </location>
</feature>
<feature type="transmembrane region" description="Helical" evidence="2">
    <location>
        <begin position="120"/>
        <end position="145"/>
    </location>
</feature>
<accession>A0A5C5XVW4</accession>
<evidence type="ECO:0000256" key="1">
    <source>
        <dbReference type="SAM" id="MobiDB-lite"/>
    </source>
</evidence>
<dbReference type="Pfam" id="PF13559">
    <property type="entry name" value="DUF4129"/>
    <property type="match status" value="1"/>
</dbReference>
<dbReference type="OrthoDB" id="266384at2"/>
<evidence type="ECO:0000256" key="2">
    <source>
        <dbReference type="SAM" id="Phobius"/>
    </source>
</evidence>